<dbReference type="Gene3D" id="1.10.10.10">
    <property type="entry name" value="Winged helix-like DNA-binding domain superfamily/Winged helix DNA-binding domain"/>
    <property type="match status" value="1"/>
</dbReference>
<name>A0A229S2S5_9PSEU</name>
<protein>
    <recommendedName>
        <fullName evidence="7">OmpR/PhoB-type domain-containing protein</fullName>
    </recommendedName>
</protein>
<dbReference type="CDD" id="cd15831">
    <property type="entry name" value="BTAD"/>
    <property type="match status" value="1"/>
</dbReference>
<dbReference type="Pfam" id="PF13191">
    <property type="entry name" value="AAA_16"/>
    <property type="match status" value="1"/>
</dbReference>
<dbReference type="SMART" id="SM01043">
    <property type="entry name" value="BTAD"/>
    <property type="match status" value="1"/>
</dbReference>
<dbReference type="Proteomes" id="UP000215223">
    <property type="component" value="Unassembled WGS sequence"/>
</dbReference>
<accession>A0A229S2S5</accession>
<dbReference type="Gene3D" id="3.40.50.300">
    <property type="entry name" value="P-loop containing nucleotide triphosphate hydrolases"/>
    <property type="match status" value="1"/>
</dbReference>
<dbReference type="AlphaFoldDB" id="A0A229S2S5"/>
<reference evidence="8 9" key="1">
    <citation type="submission" date="2017-07" db="EMBL/GenBank/DDBJ databases">
        <title>Amycolatopsis thailandensis Genome sequencing and assembly.</title>
        <authorList>
            <person name="Kaur N."/>
            <person name="Mayilraj S."/>
        </authorList>
    </citation>
    <scope>NUCLEOTIDE SEQUENCE [LARGE SCALE GENOMIC DNA]</scope>
    <source>
        <strain evidence="8 9">JCM 16380</strain>
    </source>
</reference>
<dbReference type="InterPro" id="IPR001867">
    <property type="entry name" value="OmpR/PhoB-type_DNA-bd"/>
</dbReference>
<dbReference type="SUPFAM" id="SSF46894">
    <property type="entry name" value="C-terminal effector domain of the bipartite response regulators"/>
    <property type="match status" value="1"/>
</dbReference>
<sequence length="879" mass="95303">MEWVHFSCPMRNVVHPLRRFPISGIGEAAHRYRASAPVALLGPATALGSDLTATVGHVRNPSPRPSVDTTNSRSKAYWRADESLLTGLSSPSGRLRCGTPLWMNRRVPRRARAALDTGLDGVEKSLRRPVISIVVHRSRTNTPSVKEAVMRFRFALFGQVRVWHDDEEILLGPAHRRTVLAVLALRANQVVTRSELIDAVWGEHPPASASGSIYTYVSALRKVLAAQETDTGAPPVLESSATGYLLRVPGEAIDMVRFETLREEARHRYRDADPAGTIAALDEALALYRGEPLAELPGPFAAAQRERFKELRLDVVEQRARALLDLGEHAQVATELCDVAARHPMREHLQDLLLLSLYRSGRREEALEVFESVRAITIEQLGTEPGSALTTRYDQIRSDDPALWPLETGDASGPARLRATEFVGRAAELSRLRSAITGVEQGRGGVLWIEGAAGVGKSALAAEALAGARCAVGIGVADEFSPEAPFRLVLECLGVRLTAADPRRAALARALKVPRDRNSGADAESIIGLVRELCAQAPLILFADDLQWIDSAGLSVWRELVRLTARSPLLLIGSHRPLAAGAALGELRDQAGETLRLRDLRDDEAADLLTVLAGPSPEPAVVAFARTAAGNPRILTDLVDAWRAHGALTEPDGEDRPVLPVSAAQVIKRRLAFLSARAQEALRWAALSGPEFPERDLSLVLELPAAEVARLVDELVDAGLLARTGNGLRFRHPAVRQAFYTTMPQAIRLALHRQLAEVLDAAGTEVDHVADRLDVAPSTVDSRVRDWVLRNGHTLAPESAKTALRLVHWVSSAPSTTAGERGHPESVHRGLIRGFAHGDPGSSSPDIPPQRISDGVPDGTQGRLRDRLPPELACRPEPP</sequence>
<keyword evidence="9" id="KW-1185">Reference proteome</keyword>
<feature type="domain" description="OmpR/PhoB-type" evidence="7">
    <location>
        <begin position="140"/>
        <end position="248"/>
    </location>
</feature>
<dbReference type="InterPro" id="IPR005158">
    <property type="entry name" value="BTAD"/>
</dbReference>
<keyword evidence="2" id="KW-0805">Transcription regulation</keyword>
<feature type="region of interest" description="Disordered" evidence="6">
    <location>
        <begin position="835"/>
        <end position="879"/>
    </location>
</feature>
<dbReference type="InterPro" id="IPR036388">
    <property type="entry name" value="WH-like_DNA-bd_sf"/>
</dbReference>
<dbReference type="InterPro" id="IPR016032">
    <property type="entry name" value="Sig_transdc_resp-reg_C-effctor"/>
</dbReference>
<dbReference type="SUPFAM" id="SSF48452">
    <property type="entry name" value="TPR-like"/>
    <property type="match status" value="1"/>
</dbReference>
<dbReference type="Pfam" id="PF00486">
    <property type="entry name" value="Trans_reg_C"/>
    <property type="match status" value="1"/>
</dbReference>
<keyword evidence="4" id="KW-0804">Transcription</keyword>
<dbReference type="Pfam" id="PF03704">
    <property type="entry name" value="BTAD"/>
    <property type="match status" value="1"/>
</dbReference>
<dbReference type="PANTHER" id="PTHR35807:SF1">
    <property type="entry name" value="TRANSCRIPTIONAL REGULATOR REDD"/>
    <property type="match status" value="1"/>
</dbReference>
<dbReference type="Gene3D" id="1.25.40.10">
    <property type="entry name" value="Tetratricopeptide repeat domain"/>
    <property type="match status" value="1"/>
</dbReference>
<dbReference type="SMART" id="SM00862">
    <property type="entry name" value="Trans_reg_C"/>
    <property type="match status" value="1"/>
</dbReference>
<dbReference type="GO" id="GO:0003677">
    <property type="term" value="F:DNA binding"/>
    <property type="evidence" value="ECO:0007669"/>
    <property type="project" value="UniProtKB-UniRule"/>
</dbReference>
<dbReference type="InterPro" id="IPR051677">
    <property type="entry name" value="AfsR-DnrI-RedD_regulator"/>
</dbReference>
<gene>
    <name evidence="8" type="ORF">CFP71_22220</name>
</gene>
<dbReference type="InterPro" id="IPR041664">
    <property type="entry name" value="AAA_16"/>
</dbReference>
<organism evidence="8 9">
    <name type="scientific">Amycolatopsis thailandensis</name>
    <dbReference type="NCBI Taxonomy" id="589330"/>
    <lineage>
        <taxon>Bacteria</taxon>
        <taxon>Bacillati</taxon>
        <taxon>Actinomycetota</taxon>
        <taxon>Actinomycetes</taxon>
        <taxon>Pseudonocardiales</taxon>
        <taxon>Pseudonocardiaceae</taxon>
        <taxon>Amycolatopsis</taxon>
    </lineage>
</organism>
<dbReference type="PROSITE" id="PS51755">
    <property type="entry name" value="OMPR_PHOB"/>
    <property type="match status" value="1"/>
</dbReference>
<dbReference type="EMBL" id="NMQT01000077">
    <property type="protein sequence ID" value="OXM53237.1"/>
    <property type="molecule type" value="Genomic_DNA"/>
</dbReference>
<dbReference type="PANTHER" id="PTHR35807">
    <property type="entry name" value="TRANSCRIPTIONAL REGULATOR REDD-RELATED"/>
    <property type="match status" value="1"/>
</dbReference>
<evidence type="ECO:0000256" key="3">
    <source>
        <dbReference type="ARBA" id="ARBA00023125"/>
    </source>
</evidence>
<dbReference type="GO" id="GO:0000160">
    <property type="term" value="P:phosphorelay signal transduction system"/>
    <property type="evidence" value="ECO:0007669"/>
    <property type="project" value="InterPro"/>
</dbReference>
<comment type="caution">
    <text evidence="8">The sequence shown here is derived from an EMBL/GenBank/DDBJ whole genome shotgun (WGS) entry which is preliminary data.</text>
</comment>
<dbReference type="InterPro" id="IPR027417">
    <property type="entry name" value="P-loop_NTPase"/>
</dbReference>
<evidence type="ECO:0000313" key="8">
    <source>
        <dbReference type="EMBL" id="OXM53237.1"/>
    </source>
</evidence>
<evidence type="ECO:0000259" key="7">
    <source>
        <dbReference type="PROSITE" id="PS51755"/>
    </source>
</evidence>
<dbReference type="OrthoDB" id="8482304at2"/>
<evidence type="ECO:0000256" key="2">
    <source>
        <dbReference type="ARBA" id="ARBA00023015"/>
    </source>
</evidence>
<dbReference type="SUPFAM" id="SSF52540">
    <property type="entry name" value="P-loop containing nucleoside triphosphate hydrolases"/>
    <property type="match status" value="1"/>
</dbReference>
<keyword evidence="3 5" id="KW-0238">DNA-binding</keyword>
<comment type="similarity">
    <text evidence="1">Belongs to the AfsR/DnrI/RedD regulatory family.</text>
</comment>
<dbReference type="GO" id="GO:0006355">
    <property type="term" value="P:regulation of DNA-templated transcription"/>
    <property type="evidence" value="ECO:0007669"/>
    <property type="project" value="InterPro"/>
</dbReference>
<evidence type="ECO:0000256" key="1">
    <source>
        <dbReference type="ARBA" id="ARBA00005820"/>
    </source>
</evidence>
<proteinExistence type="inferred from homology"/>
<evidence type="ECO:0000313" key="9">
    <source>
        <dbReference type="Proteomes" id="UP000215223"/>
    </source>
</evidence>
<dbReference type="InterPro" id="IPR011990">
    <property type="entry name" value="TPR-like_helical_dom_sf"/>
</dbReference>
<evidence type="ECO:0000256" key="4">
    <source>
        <dbReference type="ARBA" id="ARBA00023163"/>
    </source>
</evidence>
<feature type="DNA-binding region" description="OmpR/PhoB-type" evidence="5">
    <location>
        <begin position="140"/>
        <end position="248"/>
    </location>
</feature>
<dbReference type="CDD" id="cd00383">
    <property type="entry name" value="trans_reg_C"/>
    <property type="match status" value="1"/>
</dbReference>
<evidence type="ECO:0000256" key="5">
    <source>
        <dbReference type="PROSITE-ProRule" id="PRU01091"/>
    </source>
</evidence>
<evidence type="ECO:0000256" key="6">
    <source>
        <dbReference type="SAM" id="MobiDB-lite"/>
    </source>
</evidence>